<dbReference type="Proteomes" id="UP000076502">
    <property type="component" value="Unassembled WGS sequence"/>
</dbReference>
<feature type="region of interest" description="Disordered" evidence="1">
    <location>
        <begin position="1"/>
        <end position="23"/>
    </location>
</feature>
<protein>
    <submittedName>
        <fullName evidence="2">Uncharacterized protein</fullName>
    </submittedName>
</protein>
<dbReference type="AlphaFoldDB" id="A0A154PS77"/>
<accession>A0A154PS77</accession>
<evidence type="ECO:0000313" key="2">
    <source>
        <dbReference type="EMBL" id="KZC14723.1"/>
    </source>
</evidence>
<reference evidence="2 3" key="1">
    <citation type="submission" date="2015-07" db="EMBL/GenBank/DDBJ databases">
        <title>The genome of Dufourea novaeangliae.</title>
        <authorList>
            <person name="Pan H."/>
            <person name="Kapheim K."/>
        </authorList>
    </citation>
    <scope>NUCLEOTIDE SEQUENCE [LARGE SCALE GENOMIC DNA]</scope>
    <source>
        <strain evidence="2">0120121106</strain>
        <tissue evidence="2">Whole body</tissue>
    </source>
</reference>
<evidence type="ECO:0000256" key="1">
    <source>
        <dbReference type="SAM" id="MobiDB-lite"/>
    </source>
</evidence>
<organism evidence="2 3">
    <name type="scientific">Dufourea novaeangliae</name>
    <name type="common">Sweat bee</name>
    <dbReference type="NCBI Taxonomy" id="178035"/>
    <lineage>
        <taxon>Eukaryota</taxon>
        <taxon>Metazoa</taxon>
        <taxon>Ecdysozoa</taxon>
        <taxon>Arthropoda</taxon>
        <taxon>Hexapoda</taxon>
        <taxon>Insecta</taxon>
        <taxon>Pterygota</taxon>
        <taxon>Neoptera</taxon>
        <taxon>Endopterygota</taxon>
        <taxon>Hymenoptera</taxon>
        <taxon>Apocrita</taxon>
        <taxon>Aculeata</taxon>
        <taxon>Apoidea</taxon>
        <taxon>Anthophila</taxon>
        <taxon>Halictidae</taxon>
        <taxon>Rophitinae</taxon>
        <taxon>Dufourea</taxon>
    </lineage>
</organism>
<gene>
    <name evidence="2" type="ORF">WN55_07472</name>
</gene>
<dbReference type="EMBL" id="KQ435119">
    <property type="protein sequence ID" value="KZC14723.1"/>
    <property type="molecule type" value="Genomic_DNA"/>
</dbReference>
<proteinExistence type="predicted"/>
<keyword evidence="3" id="KW-1185">Reference proteome</keyword>
<evidence type="ECO:0000313" key="3">
    <source>
        <dbReference type="Proteomes" id="UP000076502"/>
    </source>
</evidence>
<name>A0A154PS77_DUFNO</name>
<sequence length="50" mass="5714">MTRRVGVRERVREMGRQGERRGVKEYGLQSSTKYRANGVDPLDGCLMKDA</sequence>